<accession>A0AAE3A8D6</accession>
<proteinExistence type="inferred from homology"/>
<comment type="similarity">
    <text evidence="1">Belongs to the class-I pyridoxal-phosphate-dependent aminotransferase family.</text>
</comment>
<dbReference type="PANTHER" id="PTHR42691:SF1">
    <property type="entry name" value="ASPARTATE AMINOTRANSFERASE YHDR-RELATED"/>
    <property type="match status" value="1"/>
</dbReference>
<dbReference type="GO" id="GO:0008483">
    <property type="term" value="F:transaminase activity"/>
    <property type="evidence" value="ECO:0007669"/>
    <property type="project" value="UniProtKB-KW"/>
</dbReference>
<comment type="caution">
    <text evidence="3">The sequence shown here is derived from an EMBL/GenBank/DDBJ whole genome shotgun (WGS) entry which is preliminary data.</text>
</comment>
<evidence type="ECO:0000259" key="2">
    <source>
        <dbReference type="Pfam" id="PF00155"/>
    </source>
</evidence>
<sequence>MINETMYGLGSKSSVIRELFAYGLERKKVVGEDKVYDFSLGNPSIPAPHEVKDALLKLLEEPAEVLHSYSPASGDPKAKQMLAESVNRRFETHFSGDNFYMTVGAAASLNISIHAITNPGDEFITFAPFFPEYTVWVENAGAKLLITPADTESFQIDFEAFEKLLSPKTKGIIINSPNNPSGVVYSEDTIIKLSKVLCKKEKEYGHTIYLIADEPYREIVYDGLNVPYIPKYYNDTFVCYSYSKSLSLPGERIGYIIVPDEMADSKRVMAAVNGAGRALGFVCAPVLFQKAVAMCADVPSDIEAYARNKDLLYNGLTRLGYDCVRPQGAFYLFVKSPEKSGDAGEFSERAKKHDVLVVPSDSFGCPGYVRISYCVAEKTILDSLPVFKAIMEELKAEN</sequence>
<dbReference type="PROSITE" id="PS00105">
    <property type="entry name" value="AA_TRANSFER_CLASS_1"/>
    <property type="match status" value="1"/>
</dbReference>
<dbReference type="Pfam" id="PF00155">
    <property type="entry name" value="Aminotran_1_2"/>
    <property type="match status" value="1"/>
</dbReference>
<dbReference type="Gene3D" id="3.90.1150.10">
    <property type="entry name" value="Aspartate Aminotransferase, domain 1"/>
    <property type="match status" value="1"/>
</dbReference>
<evidence type="ECO:0000256" key="1">
    <source>
        <dbReference type="RuleBase" id="RU000481"/>
    </source>
</evidence>
<keyword evidence="4" id="KW-1185">Reference proteome</keyword>
<keyword evidence="1 3" id="KW-0808">Transferase</keyword>
<dbReference type="PANTHER" id="PTHR42691">
    <property type="entry name" value="ASPARTATE AMINOTRANSFERASE YHDR-RELATED"/>
    <property type="match status" value="1"/>
</dbReference>
<evidence type="ECO:0000313" key="3">
    <source>
        <dbReference type="EMBL" id="MCC2126494.1"/>
    </source>
</evidence>
<dbReference type="EMBL" id="JAJEPS010000008">
    <property type="protein sequence ID" value="MCC2126494.1"/>
    <property type="molecule type" value="Genomic_DNA"/>
</dbReference>
<protein>
    <recommendedName>
        <fullName evidence="1">Aminotransferase</fullName>
        <ecNumber evidence="1">2.6.1.-</ecNumber>
    </recommendedName>
</protein>
<dbReference type="SUPFAM" id="SSF53383">
    <property type="entry name" value="PLP-dependent transferases"/>
    <property type="match status" value="1"/>
</dbReference>
<keyword evidence="1 3" id="KW-0032">Aminotransferase</keyword>
<organism evidence="3 4">
    <name type="scientific">Hominiventricola filiformis</name>
    <dbReference type="NCBI Taxonomy" id="2885352"/>
    <lineage>
        <taxon>Bacteria</taxon>
        <taxon>Bacillati</taxon>
        <taxon>Bacillota</taxon>
        <taxon>Clostridia</taxon>
        <taxon>Lachnospirales</taxon>
        <taxon>Lachnospiraceae</taxon>
        <taxon>Hominiventricola</taxon>
    </lineage>
</organism>
<feature type="domain" description="Aminotransferase class I/classII large" evidence="2">
    <location>
        <begin position="34"/>
        <end position="378"/>
    </location>
</feature>
<dbReference type="CDD" id="cd00609">
    <property type="entry name" value="AAT_like"/>
    <property type="match status" value="1"/>
</dbReference>
<dbReference type="GO" id="GO:0030170">
    <property type="term" value="F:pyridoxal phosphate binding"/>
    <property type="evidence" value="ECO:0007669"/>
    <property type="project" value="InterPro"/>
</dbReference>
<gene>
    <name evidence="3" type="ORF">LKD36_09885</name>
</gene>
<dbReference type="Gene3D" id="3.40.640.10">
    <property type="entry name" value="Type I PLP-dependent aspartate aminotransferase-like (Major domain)"/>
    <property type="match status" value="1"/>
</dbReference>
<dbReference type="RefSeq" id="WP_118770693.1">
    <property type="nucleotide sequence ID" value="NZ_JAJEPS010000008.1"/>
</dbReference>
<dbReference type="NCBIfam" id="NF005305">
    <property type="entry name" value="PRK06836.1"/>
    <property type="match status" value="1"/>
</dbReference>
<dbReference type="InterPro" id="IPR015424">
    <property type="entry name" value="PyrdxlP-dep_Trfase"/>
</dbReference>
<dbReference type="InterPro" id="IPR015422">
    <property type="entry name" value="PyrdxlP-dep_Trfase_small"/>
</dbReference>
<dbReference type="Proteomes" id="UP001198220">
    <property type="component" value="Unassembled WGS sequence"/>
</dbReference>
<dbReference type="EC" id="2.6.1.-" evidence="1"/>
<dbReference type="InterPro" id="IPR015421">
    <property type="entry name" value="PyrdxlP-dep_Trfase_major"/>
</dbReference>
<dbReference type="InterPro" id="IPR004839">
    <property type="entry name" value="Aminotransferase_I/II_large"/>
</dbReference>
<dbReference type="AlphaFoldDB" id="A0AAE3A8D6"/>
<evidence type="ECO:0000313" key="4">
    <source>
        <dbReference type="Proteomes" id="UP001198220"/>
    </source>
</evidence>
<name>A0AAE3A8D6_9FIRM</name>
<reference evidence="3 4" key="1">
    <citation type="submission" date="2021-10" db="EMBL/GenBank/DDBJ databases">
        <title>Anaerobic single-cell dispensing facilitates the cultivation of human gut bacteria.</title>
        <authorList>
            <person name="Afrizal A."/>
        </authorList>
    </citation>
    <scope>NUCLEOTIDE SEQUENCE [LARGE SCALE GENOMIC DNA]</scope>
    <source>
        <strain evidence="3 4">CLA-AA-H276</strain>
    </source>
</reference>
<dbReference type="InterPro" id="IPR004838">
    <property type="entry name" value="NHTrfase_class1_PyrdxlP-BS"/>
</dbReference>
<comment type="cofactor">
    <cofactor evidence="1">
        <name>pyridoxal 5'-phosphate</name>
        <dbReference type="ChEBI" id="CHEBI:597326"/>
    </cofactor>
</comment>